<evidence type="ECO:0008006" key="3">
    <source>
        <dbReference type="Google" id="ProtNLM"/>
    </source>
</evidence>
<evidence type="ECO:0000313" key="2">
    <source>
        <dbReference type="EMBL" id="XDQ68411.1"/>
    </source>
</evidence>
<proteinExistence type="predicted"/>
<reference evidence="2" key="1">
    <citation type="submission" date="2024-07" db="EMBL/GenBank/DDBJ databases">
        <authorList>
            <person name="Yu S.T."/>
        </authorList>
    </citation>
    <scope>NUCLEOTIDE SEQUENCE</scope>
    <source>
        <strain evidence="2">R35</strain>
    </source>
</reference>
<sequence length="155" mass="16112">MTGIEIAVGYVFAWAVRKAQRVAGRADAEVDRGLDAGMDRLHDLVVRRLGSDPALQRAEEEAAAGQAEPSLRTRQRLELALEEAVESDTEFACALLKAVEELQARPGAADGVSAGDGGQAVRGDVDIRADGGSAAALRMGDVIVGNPPRPGAPQG</sequence>
<feature type="region of interest" description="Disordered" evidence="1">
    <location>
        <begin position="106"/>
        <end position="126"/>
    </location>
</feature>
<dbReference type="EMBL" id="CP163440">
    <property type="protein sequence ID" value="XDQ68411.1"/>
    <property type="molecule type" value="Genomic_DNA"/>
</dbReference>
<name>A0AB39SNE2_9ACTN</name>
<evidence type="ECO:0000256" key="1">
    <source>
        <dbReference type="SAM" id="MobiDB-lite"/>
    </source>
</evidence>
<organism evidence="2">
    <name type="scientific">Streptomyces sp. R35</name>
    <dbReference type="NCBI Taxonomy" id="3238630"/>
    <lineage>
        <taxon>Bacteria</taxon>
        <taxon>Bacillati</taxon>
        <taxon>Actinomycetota</taxon>
        <taxon>Actinomycetes</taxon>
        <taxon>Kitasatosporales</taxon>
        <taxon>Streptomycetaceae</taxon>
        <taxon>Streptomyces</taxon>
    </lineage>
</organism>
<dbReference type="AlphaFoldDB" id="A0AB39SNE2"/>
<protein>
    <recommendedName>
        <fullName evidence="3">Chromosome partitioning protein</fullName>
    </recommendedName>
</protein>
<gene>
    <name evidence="2" type="ORF">AB5J50_50605</name>
</gene>
<dbReference type="RefSeq" id="WP_369265225.1">
    <property type="nucleotide sequence ID" value="NZ_CP163440.1"/>
</dbReference>
<accession>A0AB39SNE2</accession>